<evidence type="ECO:0000313" key="3">
    <source>
        <dbReference type="Proteomes" id="UP000427281"/>
    </source>
</evidence>
<dbReference type="Proteomes" id="UP000427281">
    <property type="component" value="Chromosome"/>
</dbReference>
<organism evidence="2 3">
    <name type="scientific">Gimesia benthica</name>
    <dbReference type="NCBI Taxonomy" id="2608982"/>
    <lineage>
        <taxon>Bacteria</taxon>
        <taxon>Pseudomonadati</taxon>
        <taxon>Planctomycetota</taxon>
        <taxon>Planctomycetia</taxon>
        <taxon>Planctomycetales</taxon>
        <taxon>Planctomycetaceae</taxon>
        <taxon>Gimesia</taxon>
    </lineage>
</organism>
<name>A0A6I6A909_9PLAN</name>
<feature type="domain" description="BON" evidence="1">
    <location>
        <begin position="23"/>
        <end position="91"/>
    </location>
</feature>
<dbReference type="Gene3D" id="3.30.1340.30">
    <property type="match status" value="1"/>
</dbReference>
<dbReference type="KEGG" id="gim:F1728_07430"/>
<gene>
    <name evidence="2" type="ORF">F1728_07430</name>
</gene>
<evidence type="ECO:0000259" key="1">
    <source>
        <dbReference type="PROSITE" id="PS50914"/>
    </source>
</evidence>
<accession>A0A6I6A909</accession>
<keyword evidence="3" id="KW-1185">Reference proteome</keyword>
<dbReference type="Pfam" id="PF04972">
    <property type="entry name" value="BON"/>
    <property type="match status" value="1"/>
</dbReference>
<reference evidence="2 3" key="1">
    <citation type="submission" date="2019-09" db="EMBL/GenBank/DDBJ databases">
        <title>Gimesia benthica sp. nov., a novel bacterium isolated from deep-sea water of the Northwest Indian Ocean.</title>
        <authorList>
            <person name="Dai X."/>
        </authorList>
    </citation>
    <scope>NUCLEOTIDE SEQUENCE [LARGE SCALE GENOMIC DNA]</scope>
    <source>
        <strain evidence="2 3">E7</strain>
    </source>
</reference>
<dbReference type="EMBL" id="CP043930">
    <property type="protein sequence ID" value="QGQ22518.1"/>
    <property type="molecule type" value="Genomic_DNA"/>
</dbReference>
<protein>
    <submittedName>
        <fullName evidence="2">BON domain-containing protein</fullName>
    </submittedName>
</protein>
<proteinExistence type="predicted"/>
<dbReference type="AlphaFoldDB" id="A0A6I6A909"/>
<evidence type="ECO:0000313" key="2">
    <source>
        <dbReference type="EMBL" id="QGQ22518.1"/>
    </source>
</evidence>
<dbReference type="InterPro" id="IPR007055">
    <property type="entry name" value="BON_dom"/>
</dbReference>
<sequence>MRQTKEGSVKLQGEIKTELFSNSDHQLVAQVKRVLQSSGYASLAKVRVFAEEGKVCLEGEVPTYFMKQLAQTRVLPIEGVRRLTNELNVDRQYHHFT</sequence>
<dbReference type="PROSITE" id="PS50914">
    <property type="entry name" value="BON"/>
    <property type="match status" value="1"/>
</dbReference>